<accession>A0A4Y2VBF7</accession>
<sequence length="105" mass="11848">MALGAPIPMIGSDPKDHINDSDFCIIKIKGFFVKSKHKIEYRNLHSAMRPVSHNDELPVPKTVEKFTYGDAAVEMQICENESSSTSSEKNYIPDINEEPHLFTPE</sequence>
<evidence type="ECO:0000313" key="3">
    <source>
        <dbReference type="Proteomes" id="UP000499080"/>
    </source>
</evidence>
<feature type="region of interest" description="Disordered" evidence="1">
    <location>
        <begin position="80"/>
        <end position="105"/>
    </location>
</feature>
<protein>
    <submittedName>
        <fullName evidence="2">Uncharacterized protein</fullName>
    </submittedName>
</protein>
<dbReference type="AlphaFoldDB" id="A0A4Y2VBF7"/>
<dbReference type="Proteomes" id="UP000499080">
    <property type="component" value="Unassembled WGS sequence"/>
</dbReference>
<name>A0A4Y2VBF7_ARAVE</name>
<organism evidence="2 3">
    <name type="scientific">Araneus ventricosus</name>
    <name type="common">Orbweaver spider</name>
    <name type="synonym">Epeira ventricosa</name>
    <dbReference type="NCBI Taxonomy" id="182803"/>
    <lineage>
        <taxon>Eukaryota</taxon>
        <taxon>Metazoa</taxon>
        <taxon>Ecdysozoa</taxon>
        <taxon>Arthropoda</taxon>
        <taxon>Chelicerata</taxon>
        <taxon>Arachnida</taxon>
        <taxon>Araneae</taxon>
        <taxon>Araneomorphae</taxon>
        <taxon>Entelegynae</taxon>
        <taxon>Araneoidea</taxon>
        <taxon>Araneidae</taxon>
        <taxon>Araneus</taxon>
    </lineage>
</organism>
<proteinExistence type="predicted"/>
<gene>
    <name evidence="2" type="ORF">AVEN_79096_1</name>
</gene>
<dbReference type="OrthoDB" id="8063408at2759"/>
<keyword evidence="3" id="KW-1185">Reference proteome</keyword>
<evidence type="ECO:0000313" key="2">
    <source>
        <dbReference type="EMBL" id="GBO21918.1"/>
    </source>
</evidence>
<comment type="caution">
    <text evidence="2">The sequence shown here is derived from an EMBL/GenBank/DDBJ whole genome shotgun (WGS) entry which is preliminary data.</text>
</comment>
<evidence type="ECO:0000256" key="1">
    <source>
        <dbReference type="SAM" id="MobiDB-lite"/>
    </source>
</evidence>
<dbReference type="EMBL" id="BGPR01045035">
    <property type="protein sequence ID" value="GBO21918.1"/>
    <property type="molecule type" value="Genomic_DNA"/>
</dbReference>
<reference evidence="2 3" key="1">
    <citation type="journal article" date="2019" name="Sci. Rep.">
        <title>Orb-weaving spider Araneus ventricosus genome elucidates the spidroin gene catalogue.</title>
        <authorList>
            <person name="Kono N."/>
            <person name="Nakamura H."/>
            <person name="Ohtoshi R."/>
            <person name="Moran D.A.P."/>
            <person name="Shinohara A."/>
            <person name="Yoshida Y."/>
            <person name="Fujiwara M."/>
            <person name="Mori M."/>
            <person name="Tomita M."/>
            <person name="Arakawa K."/>
        </authorList>
    </citation>
    <scope>NUCLEOTIDE SEQUENCE [LARGE SCALE GENOMIC DNA]</scope>
</reference>